<proteinExistence type="predicted"/>
<accession>A0A9N7UBP7</accession>
<name>A0A9N7UBP7_PLEPL</name>
<sequence>MEWWRETEETDTGEEGRGGDRDSSASTEKHYQHCAYEVGKPYGYPDGAVSLSAPFQPHVLEKADKCGCNWNTESGGNSSHSDPLHLYFTPASSVLPHLPLRHTAISLLPSLLHALDFEGKRALWTKEINGVRKVPVAKASGQSHEQYSEKQEELLLLSFWLG</sequence>
<evidence type="ECO:0000313" key="2">
    <source>
        <dbReference type="EMBL" id="CAB1427687.1"/>
    </source>
</evidence>
<dbReference type="EMBL" id="CADEAL010000990">
    <property type="protein sequence ID" value="CAB1427687.1"/>
    <property type="molecule type" value="Genomic_DNA"/>
</dbReference>
<feature type="compositionally biased region" description="Basic and acidic residues" evidence="1">
    <location>
        <begin position="14"/>
        <end position="29"/>
    </location>
</feature>
<gene>
    <name evidence="2" type="ORF">PLEPLA_LOCUS15628</name>
</gene>
<evidence type="ECO:0000313" key="3">
    <source>
        <dbReference type="Proteomes" id="UP001153269"/>
    </source>
</evidence>
<comment type="caution">
    <text evidence="2">The sequence shown here is derived from an EMBL/GenBank/DDBJ whole genome shotgun (WGS) entry which is preliminary data.</text>
</comment>
<feature type="region of interest" description="Disordered" evidence="1">
    <location>
        <begin position="1"/>
        <end position="29"/>
    </location>
</feature>
<reference evidence="2" key="1">
    <citation type="submission" date="2020-03" db="EMBL/GenBank/DDBJ databases">
        <authorList>
            <person name="Weist P."/>
        </authorList>
    </citation>
    <scope>NUCLEOTIDE SEQUENCE</scope>
</reference>
<dbReference type="Proteomes" id="UP001153269">
    <property type="component" value="Unassembled WGS sequence"/>
</dbReference>
<keyword evidence="3" id="KW-1185">Reference proteome</keyword>
<protein>
    <submittedName>
        <fullName evidence="2">Uncharacterized protein</fullName>
    </submittedName>
</protein>
<evidence type="ECO:0000256" key="1">
    <source>
        <dbReference type="SAM" id="MobiDB-lite"/>
    </source>
</evidence>
<dbReference type="AlphaFoldDB" id="A0A9N7UBP7"/>
<organism evidence="2 3">
    <name type="scientific">Pleuronectes platessa</name>
    <name type="common">European plaice</name>
    <dbReference type="NCBI Taxonomy" id="8262"/>
    <lineage>
        <taxon>Eukaryota</taxon>
        <taxon>Metazoa</taxon>
        <taxon>Chordata</taxon>
        <taxon>Craniata</taxon>
        <taxon>Vertebrata</taxon>
        <taxon>Euteleostomi</taxon>
        <taxon>Actinopterygii</taxon>
        <taxon>Neopterygii</taxon>
        <taxon>Teleostei</taxon>
        <taxon>Neoteleostei</taxon>
        <taxon>Acanthomorphata</taxon>
        <taxon>Carangaria</taxon>
        <taxon>Pleuronectiformes</taxon>
        <taxon>Pleuronectoidei</taxon>
        <taxon>Pleuronectidae</taxon>
        <taxon>Pleuronectes</taxon>
    </lineage>
</organism>